<keyword evidence="3" id="KW-1185">Reference proteome</keyword>
<keyword evidence="1" id="KW-0732">Signal</keyword>
<dbReference type="AlphaFoldDB" id="A0A1G7JG38"/>
<feature type="signal peptide" evidence="1">
    <location>
        <begin position="1"/>
        <end position="20"/>
    </location>
</feature>
<gene>
    <name evidence="2" type="ORF">SAMN04488243_13412</name>
</gene>
<dbReference type="EMBL" id="FNBC01000034">
    <property type="protein sequence ID" value="SDF23825.1"/>
    <property type="molecule type" value="Genomic_DNA"/>
</dbReference>
<evidence type="ECO:0000256" key="1">
    <source>
        <dbReference type="SAM" id="SignalP"/>
    </source>
</evidence>
<proteinExistence type="predicted"/>
<evidence type="ECO:0000313" key="3">
    <source>
        <dbReference type="Proteomes" id="UP000199446"/>
    </source>
</evidence>
<dbReference type="OrthoDB" id="30805at2"/>
<reference evidence="3" key="1">
    <citation type="submission" date="2016-10" db="EMBL/GenBank/DDBJ databases">
        <authorList>
            <person name="Varghese N."/>
            <person name="Submissions S."/>
        </authorList>
    </citation>
    <scope>NUCLEOTIDE SEQUENCE [LARGE SCALE GENOMIC DNA]</scope>
    <source>
        <strain evidence="3">CGMCC 1.6992</strain>
    </source>
</reference>
<sequence>MKKHILWLLALALATGVAMAQVGFPSEGDLDGDVEELYDDNHDQAAVKEKVRVIIPPRYALHLTEDEWNLDLNSPPEAPSDYVFDPSDPRPPAEGCYLVPKAVRTPADLISYALSGGVFRPIGSYPAAKDYDGDGKLEDDEKGTLICVNQKVLQKFSNDPEGWQLSVQVTGTPTSGFGYFGLADLIDHVPMGGFATNSLPYGPVVVASDSGPTGGWLDDLIVEAFWFDGSELDGSYTIDVTFTLAGM</sequence>
<dbReference type="Proteomes" id="UP000199446">
    <property type="component" value="Unassembled WGS sequence"/>
</dbReference>
<protein>
    <submittedName>
        <fullName evidence="2">Uncharacterized protein</fullName>
    </submittedName>
</protein>
<dbReference type="RefSeq" id="WP_093008317.1">
    <property type="nucleotide sequence ID" value="NZ_FNBC01000034.1"/>
</dbReference>
<organism evidence="2 3">
    <name type="scientific">Thermus arciformis</name>
    <dbReference type="NCBI Taxonomy" id="482827"/>
    <lineage>
        <taxon>Bacteria</taxon>
        <taxon>Thermotogati</taxon>
        <taxon>Deinococcota</taxon>
        <taxon>Deinococci</taxon>
        <taxon>Thermales</taxon>
        <taxon>Thermaceae</taxon>
        <taxon>Thermus</taxon>
    </lineage>
</organism>
<dbReference type="STRING" id="482827.SAMN04488243_13412"/>
<feature type="chain" id="PRO_5011764033" evidence="1">
    <location>
        <begin position="21"/>
        <end position="247"/>
    </location>
</feature>
<name>A0A1G7JG38_9DEIN</name>
<accession>A0A1G7JG38</accession>
<evidence type="ECO:0000313" key="2">
    <source>
        <dbReference type="EMBL" id="SDF23825.1"/>
    </source>
</evidence>